<reference evidence="7" key="2">
    <citation type="submission" date="2023-06" db="EMBL/GenBank/DDBJ databases">
        <authorList>
            <person name="Kobayashi Y."/>
            <person name="Kayamori A."/>
            <person name="Aoki K."/>
            <person name="Shiwa Y."/>
            <person name="Fujita N."/>
            <person name="Sugita T."/>
            <person name="Iwasaki W."/>
            <person name="Tanaka N."/>
            <person name="Takashima M."/>
        </authorList>
    </citation>
    <scope>NUCLEOTIDE SEQUENCE</scope>
    <source>
        <strain evidence="7">HIS016</strain>
    </source>
</reference>
<evidence type="ECO:0000256" key="3">
    <source>
        <dbReference type="ARBA" id="ARBA00023015"/>
    </source>
</evidence>
<keyword evidence="2" id="KW-0678">Repressor</keyword>
<feature type="compositionally biased region" description="Pro residues" evidence="6">
    <location>
        <begin position="525"/>
        <end position="534"/>
    </location>
</feature>
<comment type="caution">
    <text evidence="7">The sequence shown here is derived from an EMBL/GenBank/DDBJ whole genome shotgun (WGS) entry which is preliminary data.</text>
</comment>
<reference evidence="7" key="1">
    <citation type="journal article" date="2023" name="BMC Genomics">
        <title>Chromosome-level genome assemblies of Cutaneotrichosporon spp. (Trichosporonales, Basidiomycota) reveal imbalanced evolution between nucleotide sequences and chromosome synteny.</title>
        <authorList>
            <person name="Kobayashi Y."/>
            <person name="Kayamori A."/>
            <person name="Aoki K."/>
            <person name="Shiwa Y."/>
            <person name="Matsutani M."/>
            <person name="Fujita N."/>
            <person name="Sugita T."/>
            <person name="Iwasaki W."/>
            <person name="Tanaka N."/>
            <person name="Takashima M."/>
        </authorList>
    </citation>
    <scope>NUCLEOTIDE SEQUENCE</scope>
    <source>
        <strain evidence="7">HIS016</strain>
    </source>
</reference>
<feature type="compositionally biased region" description="Low complexity" evidence="6">
    <location>
        <begin position="233"/>
        <end position="248"/>
    </location>
</feature>
<feature type="compositionally biased region" description="Basic and acidic residues" evidence="6">
    <location>
        <begin position="606"/>
        <end position="690"/>
    </location>
</feature>
<keyword evidence="8" id="KW-1185">Reference proteome</keyword>
<feature type="compositionally biased region" description="Low complexity" evidence="6">
    <location>
        <begin position="133"/>
        <end position="162"/>
    </location>
</feature>
<comment type="subcellular location">
    <subcellularLocation>
        <location evidence="1">Nucleus</location>
    </subcellularLocation>
</comment>
<feature type="region of interest" description="Disordered" evidence="6">
    <location>
        <begin position="63"/>
        <end position="313"/>
    </location>
</feature>
<protein>
    <recommendedName>
        <fullName evidence="9">Sds3-like-domain-containing protein</fullName>
    </recommendedName>
</protein>
<feature type="region of interest" description="Disordered" evidence="6">
    <location>
        <begin position="1"/>
        <end position="48"/>
    </location>
</feature>
<evidence type="ECO:0000256" key="5">
    <source>
        <dbReference type="ARBA" id="ARBA00023242"/>
    </source>
</evidence>
<feature type="region of interest" description="Disordered" evidence="6">
    <location>
        <begin position="518"/>
        <end position="767"/>
    </location>
</feature>
<accession>A0AAD3TYK1</accession>
<feature type="compositionally biased region" description="Pro residues" evidence="6">
    <location>
        <begin position="543"/>
        <end position="564"/>
    </location>
</feature>
<dbReference type="SMART" id="SM01401">
    <property type="entry name" value="Sds3"/>
    <property type="match status" value="1"/>
</dbReference>
<feature type="compositionally biased region" description="Low complexity" evidence="6">
    <location>
        <begin position="63"/>
        <end position="78"/>
    </location>
</feature>
<keyword evidence="5" id="KW-0539">Nucleus</keyword>
<feature type="compositionally biased region" description="Low complexity" evidence="6">
    <location>
        <begin position="114"/>
        <end position="126"/>
    </location>
</feature>
<feature type="compositionally biased region" description="Polar residues" evidence="6">
    <location>
        <begin position="1"/>
        <end position="13"/>
    </location>
</feature>
<organism evidence="7 8">
    <name type="scientific">Cutaneotrichosporon spelunceum</name>
    <dbReference type="NCBI Taxonomy" id="1672016"/>
    <lineage>
        <taxon>Eukaryota</taxon>
        <taxon>Fungi</taxon>
        <taxon>Dikarya</taxon>
        <taxon>Basidiomycota</taxon>
        <taxon>Agaricomycotina</taxon>
        <taxon>Tremellomycetes</taxon>
        <taxon>Trichosporonales</taxon>
        <taxon>Trichosporonaceae</taxon>
        <taxon>Cutaneotrichosporon</taxon>
    </lineage>
</organism>
<feature type="compositionally biased region" description="Pro residues" evidence="6">
    <location>
        <begin position="700"/>
        <end position="709"/>
    </location>
</feature>
<name>A0AAD3TYK1_9TREE</name>
<evidence type="ECO:0000256" key="1">
    <source>
        <dbReference type="ARBA" id="ARBA00004123"/>
    </source>
</evidence>
<evidence type="ECO:0008006" key="9">
    <source>
        <dbReference type="Google" id="ProtNLM"/>
    </source>
</evidence>
<feature type="region of interest" description="Disordered" evidence="6">
    <location>
        <begin position="780"/>
        <end position="801"/>
    </location>
</feature>
<evidence type="ECO:0000313" key="7">
    <source>
        <dbReference type="EMBL" id="GMK59252.1"/>
    </source>
</evidence>
<dbReference type="InterPro" id="IPR013907">
    <property type="entry name" value="Sds3"/>
</dbReference>
<evidence type="ECO:0000256" key="2">
    <source>
        <dbReference type="ARBA" id="ARBA00022491"/>
    </source>
</evidence>
<sequence>MGNNTPPHANGSESEARPDDDDDKDNKGSGTKDAINSADSQPSKEPRKIKLFFKTPVFKLAADASASVASESVSSMQAREPVTTLTDAASAGEADPGAPSVAAGPDDNPWAETAPDALAPNAPNADHTPPRPQTTTTRSATSPGSTTAETAEANANTNAEATVVSNHTPPAGSLADAAVAQEASSNAGDHPPPTITTQRQSPSLTTQTPAAASVEPNSTPTTDGPASVSAELTPTPITQAPAATVAVPSPSPADNTPAAAGNDVTAIGTAAVTNASTPVPDDKPKRLPRKKRRRALRRGEVDPDDPEAVAAQKARHEQINLALASLKEQEQQVLDDTHPELVRLCSELEERYKRLIGYRDAQHEAQQAELKKCFDVEQQQNRFQFLADREDISVQMTFEIARKKARLAAEKVYHDMNDGRPSNKRMFTNMPMLGEGRGCGGWYRHPISLLSDQSEDTAYVVKDAIVRKRRCIDLGPEGATASEAIDDLIELGLREPEPEPSPEPESEEEDQVILVDEPPLMLEFSPPPPEPAPAPSRLLPPHARLPPSPALPPPADPRRSPPPRVAHSQSPSAAFMLPPPPMMAGRPLAQPLAAGPASRFAPPLPAERRWDEFERGASRTEEQPLPLRDDSLLHRDLRDPRDPREPRELRDLRDPRSRDPRDLRGPSEEPLVRHHDEPLDQRAPYRDNRTWFHRPTPSYNGPPPPPSQGVPPGYYRNGWHENAYQRPPAGAMPPMRPPQTATATGPPPPPQPPTATLSGDGHWGRSEWGRRDAYYSRPPRTAVWGEHAGSSAPAGYATGRP</sequence>
<keyword evidence="3" id="KW-0805">Transcription regulation</keyword>
<dbReference type="GO" id="GO:0010468">
    <property type="term" value="P:regulation of gene expression"/>
    <property type="evidence" value="ECO:0007669"/>
    <property type="project" value="UniProtKB-ARBA"/>
</dbReference>
<gene>
    <name evidence="7" type="ORF">CspeluHIS016_0702670</name>
</gene>
<keyword evidence="4" id="KW-0804">Transcription</keyword>
<dbReference type="Proteomes" id="UP001222932">
    <property type="component" value="Unassembled WGS sequence"/>
</dbReference>
<dbReference type="EMBL" id="BTCM01000007">
    <property type="protein sequence ID" value="GMK59252.1"/>
    <property type="molecule type" value="Genomic_DNA"/>
</dbReference>
<dbReference type="GO" id="GO:0005654">
    <property type="term" value="C:nucleoplasm"/>
    <property type="evidence" value="ECO:0007669"/>
    <property type="project" value="UniProtKB-ARBA"/>
</dbReference>
<proteinExistence type="predicted"/>
<evidence type="ECO:0000313" key="8">
    <source>
        <dbReference type="Proteomes" id="UP001222932"/>
    </source>
</evidence>
<evidence type="ECO:0000256" key="6">
    <source>
        <dbReference type="SAM" id="MobiDB-lite"/>
    </source>
</evidence>
<feature type="compositionally biased region" description="Polar residues" evidence="6">
    <location>
        <begin position="195"/>
        <end position="224"/>
    </location>
</feature>
<dbReference type="AlphaFoldDB" id="A0AAD3TYK1"/>
<feature type="compositionally biased region" description="Basic residues" evidence="6">
    <location>
        <begin position="286"/>
        <end position="296"/>
    </location>
</feature>
<evidence type="ECO:0000256" key="4">
    <source>
        <dbReference type="ARBA" id="ARBA00023163"/>
    </source>
</evidence>